<comment type="caution">
    <text evidence="2">The sequence shown here is derived from an EMBL/GenBank/DDBJ whole genome shotgun (WGS) entry which is preliminary data.</text>
</comment>
<accession>A0A815K9B7</accession>
<gene>
    <name evidence="2" type="ORF">EDS130_LOCUS35554</name>
    <name evidence="1" type="ORF">XAT740_LOCUS7009</name>
</gene>
<protein>
    <submittedName>
        <fullName evidence="2">Uncharacterized protein</fullName>
    </submittedName>
</protein>
<reference evidence="2" key="1">
    <citation type="submission" date="2021-02" db="EMBL/GenBank/DDBJ databases">
        <authorList>
            <person name="Nowell W R."/>
        </authorList>
    </citation>
    <scope>NUCLEOTIDE SEQUENCE</scope>
</reference>
<dbReference type="OrthoDB" id="10026832at2759"/>
<evidence type="ECO:0000313" key="4">
    <source>
        <dbReference type="Proteomes" id="UP000663852"/>
    </source>
</evidence>
<dbReference type="Proteomes" id="UP000663828">
    <property type="component" value="Unassembled WGS sequence"/>
</dbReference>
<evidence type="ECO:0000313" key="2">
    <source>
        <dbReference type="EMBL" id="CAF1392629.1"/>
    </source>
</evidence>
<organism evidence="2 4">
    <name type="scientific">Adineta ricciae</name>
    <name type="common">Rotifer</name>
    <dbReference type="NCBI Taxonomy" id="249248"/>
    <lineage>
        <taxon>Eukaryota</taxon>
        <taxon>Metazoa</taxon>
        <taxon>Spiralia</taxon>
        <taxon>Gnathifera</taxon>
        <taxon>Rotifera</taxon>
        <taxon>Eurotatoria</taxon>
        <taxon>Bdelloidea</taxon>
        <taxon>Adinetida</taxon>
        <taxon>Adinetidae</taxon>
        <taxon>Adineta</taxon>
    </lineage>
</organism>
<dbReference type="EMBL" id="CAJNOJ010000314">
    <property type="protein sequence ID" value="CAF1392629.1"/>
    <property type="molecule type" value="Genomic_DNA"/>
</dbReference>
<dbReference type="EMBL" id="CAJNOR010000328">
    <property type="protein sequence ID" value="CAF0881205.1"/>
    <property type="molecule type" value="Genomic_DNA"/>
</dbReference>
<name>A0A815K9B7_ADIRI</name>
<evidence type="ECO:0000313" key="3">
    <source>
        <dbReference type="Proteomes" id="UP000663828"/>
    </source>
</evidence>
<evidence type="ECO:0000313" key="1">
    <source>
        <dbReference type="EMBL" id="CAF0881205.1"/>
    </source>
</evidence>
<proteinExistence type="predicted"/>
<dbReference type="AlphaFoldDB" id="A0A815K9B7"/>
<sequence>MALQEVASFEHVETESVNPTIQILNPQNAAEYMRKAQAEPGFFKLICETFTITHTFTKGVTVNELDALINRISDLHKRKLFQQIRCLADKQDDQSTLLATTDVEHRMRKSWIARGEYKNGKFDILTVFATQMKKLDVAKVLATGTGALALATIGFVVNPLVGTSVLAAASMALSAIGVKNYADYCECPADVIYGPVFEYLREQNVLDISQISD</sequence>
<keyword evidence="3" id="KW-1185">Reference proteome</keyword>
<dbReference type="Proteomes" id="UP000663852">
    <property type="component" value="Unassembled WGS sequence"/>
</dbReference>